<feature type="transmembrane region" description="Helical" evidence="7">
    <location>
        <begin position="624"/>
        <end position="642"/>
    </location>
</feature>
<feature type="transmembrane region" description="Helical" evidence="7">
    <location>
        <begin position="654"/>
        <end position="679"/>
    </location>
</feature>
<dbReference type="Pfam" id="PF25140">
    <property type="entry name" value="PGAP1_TMD"/>
    <property type="match status" value="1"/>
</dbReference>
<dbReference type="GO" id="GO:0016020">
    <property type="term" value="C:membrane"/>
    <property type="evidence" value="ECO:0007669"/>
    <property type="project" value="GOC"/>
</dbReference>
<dbReference type="GO" id="GO:0006505">
    <property type="term" value="P:GPI anchor metabolic process"/>
    <property type="evidence" value="ECO:0007669"/>
    <property type="project" value="TreeGrafter"/>
</dbReference>
<evidence type="ECO:0000256" key="7">
    <source>
        <dbReference type="SAM" id="Phobius"/>
    </source>
</evidence>
<feature type="transmembrane region" description="Helical" evidence="7">
    <location>
        <begin position="821"/>
        <end position="840"/>
    </location>
</feature>
<name>A0A8J2PLK8_9HEXA</name>
<evidence type="ECO:0000256" key="2">
    <source>
        <dbReference type="ARBA" id="ARBA00022692"/>
    </source>
</evidence>
<feature type="region of interest" description="Disordered" evidence="6">
    <location>
        <begin position="949"/>
        <end position="994"/>
    </location>
</feature>
<feature type="transmembrane region" description="Helical" evidence="7">
    <location>
        <begin position="51"/>
        <end position="75"/>
    </location>
</feature>
<dbReference type="GO" id="GO:0005783">
    <property type="term" value="C:endoplasmic reticulum"/>
    <property type="evidence" value="ECO:0007669"/>
    <property type="project" value="TreeGrafter"/>
</dbReference>
<dbReference type="EMBL" id="CAJVCH010570639">
    <property type="protein sequence ID" value="CAG7835498.1"/>
    <property type="molecule type" value="Genomic_DNA"/>
</dbReference>
<evidence type="ECO:0000259" key="8">
    <source>
        <dbReference type="Pfam" id="PF07819"/>
    </source>
</evidence>
<keyword evidence="5 7" id="KW-0472">Membrane</keyword>
<dbReference type="InterPro" id="IPR012908">
    <property type="entry name" value="PGAP1-ab_dom-like"/>
</dbReference>
<feature type="domain" description="GPI inositol-deacylase PGAP1-like alpha/beta" evidence="8">
    <location>
        <begin position="129"/>
        <end position="335"/>
    </location>
</feature>
<evidence type="ECO:0000313" key="10">
    <source>
        <dbReference type="EMBL" id="CAG7835498.1"/>
    </source>
</evidence>
<accession>A0A8J2PLK8</accession>
<proteinExistence type="predicted"/>
<evidence type="ECO:0000256" key="4">
    <source>
        <dbReference type="ARBA" id="ARBA00022989"/>
    </source>
</evidence>
<feature type="compositionally biased region" description="Polar residues" evidence="6">
    <location>
        <begin position="961"/>
        <end position="977"/>
    </location>
</feature>
<dbReference type="GO" id="GO:0006888">
    <property type="term" value="P:endoplasmic reticulum to Golgi vesicle-mediated transport"/>
    <property type="evidence" value="ECO:0007669"/>
    <property type="project" value="TreeGrafter"/>
</dbReference>
<dbReference type="PANTHER" id="PTHR15495">
    <property type="entry name" value="NEGATIVE REGULATOR OF VESICLE FORMATION-RELATED"/>
    <property type="match status" value="1"/>
</dbReference>
<gene>
    <name evidence="10" type="ORF">AFUS01_LOCUS44863</name>
</gene>
<feature type="domain" description="GPI inositol-deacylase transmembrane" evidence="9">
    <location>
        <begin position="696"/>
        <end position="920"/>
    </location>
</feature>
<dbReference type="GO" id="GO:0050185">
    <property type="term" value="F:phosphatidylinositol deacylase activity"/>
    <property type="evidence" value="ECO:0007669"/>
    <property type="project" value="TreeGrafter"/>
</dbReference>
<dbReference type="InterPro" id="IPR056824">
    <property type="entry name" value="PGAP1_TMD"/>
</dbReference>
<dbReference type="Proteomes" id="UP000708208">
    <property type="component" value="Unassembled WGS sequence"/>
</dbReference>
<dbReference type="Pfam" id="PF24660">
    <property type="entry name" value="PGAP1_3rd"/>
    <property type="match status" value="1"/>
</dbReference>
<keyword evidence="3" id="KW-0378">Hydrolase</keyword>
<evidence type="ECO:0000313" key="11">
    <source>
        <dbReference type="Proteomes" id="UP000708208"/>
    </source>
</evidence>
<dbReference type="PANTHER" id="PTHR15495:SF7">
    <property type="entry name" value="GPI INOSITOL-DEACYLASE"/>
    <property type="match status" value="1"/>
</dbReference>
<sequence>MEGVPGKQELKQKRTLVEYCFGKFLILCTWELAADMEESISSLSDKISKTVLNIFAIALASGVALVFLFGFHNYYDPSMKSSCGMTWMYEFPHFVKIPLKNGGDEKYPMYGLYMYAEGRLVEKARRQEYHGIPVLFLPGNAGSYKQARSFASIALYKAIDMHTPFHFDFFSVDFNEEMSGLYGYVLSRQLDYTRLAIDRIMHLYEDFHHIVIIGHSMGGIIAKTVNADEIKSHLVFTLATPHAHPVAIFDPEFDVFYHRSDANFTKIQETDQKVTVVSIAGGDKDILVLDKLTQSTQNDFQTSVPSIPGAWTTTDHLSILWCNQFALVIVRILFDLVENRKVYRKSDTEYAKITTNTDHINSVLSYHLYKRPSGKSIHTAFPVDSSTKPPKARWDEILVQSYCQSESHQTTYIMYPMVIIREKVEDNPESSRITVITTSPKPKSWIFGCLEQDVANGIRYCSKLDNLSPYGEIFPNWQKAVTLEYGRIRKYSHLVVKTFASDFPFCTHLEVNQPENYPLPPTFRTENKIVFNYSLSHLNRRFTAWKIDATTEDDKCKNESSVAFFKHNNYLTHSFMGNESLIVRFTNWSSQDAHVVMYMNPNCNYNVSVRIAYLETAGQIFRTYIWILPAYITSVILISLFFQKHHEDWHNFHLLLLKNAFNLTVIPGLVVGALLTFIPSDYLKIMDAAEVSLFLPIFCYLAAYATVFLITAGGWYLLVGSGNALHAIVMKYLSKRLGSIPNRVTDYALEVTFAKFPIIIAVLLISLSTATCGGLGILAGFLLYVIKIFKMYEDMLEDLIKGKIKDVKEGLSPLNFHQTIVSLWFVVAMLNLPSVIFWVRNFGYGESPQWDMSLYISLMLTPVVAILWQDFVPKYNENIWIIQRYLSYVNGVLVCIWGTHRLYIISFFITLYLITLAFTQLFSSLLDLASKSENAQGSIDNSNAITEEILPEGEDGIPNDSVESGNDVGTETEQVVSEQEPENSEKLPEQKKNE</sequence>
<comment type="caution">
    <text evidence="10">The sequence shown here is derived from an EMBL/GenBank/DDBJ whole genome shotgun (WGS) entry which is preliminary data.</text>
</comment>
<evidence type="ECO:0008006" key="12">
    <source>
        <dbReference type="Google" id="ProtNLM"/>
    </source>
</evidence>
<dbReference type="OrthoDB" id="348976at2759"/>
<dbReference type="AlphaFoldDB" id="A0A8J2PLK8"/>
<feature type="transmembrane region" description="Helical" evidence="7">
    <location>
        <begin position="852"/>
        <end position="869"/>
    </location>
</feature>
<reference evidence="10" key="1">
    <citation type="submission" date="2021-06" db="EMBL/GenBank/DDBJ databases">
        <authorList>
            <person name="Hodson N. C."/>
            <person name="Mongue J. A."/>
            <person name="Jaron S. K."/>
        </authorList>
    </citation>
    <scope>NUCLEOTIDE SEQUENCE</scope>
</reference>
<evidence type="ECO:0000256" key="6">
    <source>
        <dbReference type="SAM" id="MobiDB-lite"/>
    </source>
</evidence>
<keyword evidence="4 7" id="KW-1133">Transmembrane helix</keyword>
<feature type="transmembrane region" description="Helical" evidence="7">
    <location>
        <begin position="905"/>
        <end position="926"/>
    </location>
</feature>
<evidence type="ECO:0000256" key="5">
    <source>
        <dbReference type="ARBA" id="ARBA00023136"/>
    </source>
</evidence>
<feature type="compositionally biased region" description="Basic and acidic residues" evidence="6">
    <location>
        <begin position="983"/>
        <end position="994"/>
    </location>
</feature>
<evidence type="ECO:0000256" key="3">
    <source>
        <dbReference type="ARBA" id="ARBA00022801"/>
    </source>
</evidence>
<evidence type="ECO:0000256" key="1">
    <source>
        <dbReference type="ARBA" id="ARBA00004308"/>
    </source>
</evidence>
<keyword evidence="2 7" id="KW-0812">Transmembrane</keyword>
<feature type="transmembrane region" description="Helical" evidence="7">
    <location>
        <begin position="881"/>
        <end position="899"/>
    </location>
</feature>
<keyword evidence="11" id="KW-1185">Reference proteome</keyword>
<evidence type="ECO:0000259" key="9">
    <source>
        <dbReference type="Pfam" id="PF25140"/>
    </source>
</evidence>
<feature type="transmembrane region" description="Helical" evidence="7">
    <location>
        <begin position="753"/>
        <end position="786"/>
    </location>
</feature>
<protein>
    <recommendedName>
        <fullName evidence="12">GPI inositol-deacylase</fullName>
    </recommendedName>
</protein>
<feature type="transmembrane region" description="Helical" evidence="7">
    <location>
        <begin position="691"/>
        <end position="710"/>
    </location>
</feature>
<comment type="subcellular location">
    <subcellularLocation>
        <location evidence="1">Endomembrane system</location>
    </subcellularLocation>
</comment>
<organism evidence="10 11">
    <name type="scientific">Allacma fusca</name>
    <dbReference type="NCBI Taxonomy" id="39272"/>
    <lineage>
        <taxon>Eukaryota</taxon>
        <taxon>Metazoa</taxon>
        <taxon>Ecdysozoa</taxon>
        <taxon>Arthropoda</taxon>
        <taxon>Hexapoda</taxon>
        <taxon>Collembola</taxon>
        <taxon>Symphypleona</taxon>
        <taxon>Sminthuridae</taxon>
        <taxon>Allacma</taxon>
    </lineage>
</organism>
<dbReference type="Pfam" id="PF07819">
    <property type="entry name" value="PGAP1"/>
    <property type="match status" value="1"/>
</dbReference>
<dbReference type="InterPro" id="IPR039529">
    <property type="entry name" value="PGAP1/BST1"/>
</dbReference>